<evidence type="ECO:0000256" key="2">
    <source>
        <dbReference type="SAM" id="MobiDB-lite"/>
    </source>
</evidence>
<dbReference type="InParanoid" id="D3BAZ7"/>
<dbReference type="InterPro" id="IPR040446">
    <property type="entry name" value="RRP7"/>
</dbReference>
<accession>D3BAZ7</accession>
<sequence>MSTKKSIQNKKNVLASGSKKPALKSKKSTSTTTTITTTTNPTTIESPNTTTVIATKGIKARVVDATESNDSTTGSTLSFKVGLALTSDGCLAKPILKKKVAKAAAASAKDKKKLSEQKQEKKNVVFQLERNQTQLFNKLNNVSEIKPGLPVAQAIKLAPPTPKVVETIPTTTTTTTTTNTNDANESVITDTEQQQQQQQQTSIATTTIPTTSNKKNKKVAANKAQPTEEQQQQPKETQIQTKSEEQPQPKSKKRNNSNNNNSNTTTSDNSKAVEEEASVVPEMKDVKKSKNNNNNNNSKQQQKEVAVVATQATNEKKEEKKEEKVVVETTAIEVKEDKKKEKKKERDVISGFNVLPVKIPGTSITKYIYYKKETSKKWPVNKTLFVTNLPHNCSSLLDLQVLFQSTDIESVQYGGAAAAADQQIVPESESSSTTVAHVIMKSAQSLTDLLKYLNIIDIKLPTSTSDGLDEMLNEEKSKIIKDFDELQIKLDDAMMEHDKRMLLERHNRKDMQGVPDEDGFILVTGNNKTYKPITQEEYKKKEDAKKQKNFYSFQQRQQKKQELDNLRKKFEEDKQKIAKMSANRKFKPY</sequence>
<evidence type="ECO:0000313" key="4">
    <source>
        <dbReference type="EMBL" id="EFA81734.1"/>
    </source>
</evidence>
<feature type="region of interest" description="Disordered" evidence="2">
    <location>
        <begin position="536"/>
        <end position="562"/>
    </location>
</feature>
<dbReference type="PANTHER" id="PTHR13191">
    <property type="entry name" value="RIBOSOMAL RNA PROCESSING PROTEIN 7-RELATED"/>
    <property type="match status" value="1"/>
</dbReference>
<feature type="region of interest" description="Disordered" evidence="2">
    <location>
        <begin position="1"/>
        <end position="47"/>
    </location>
</feature>
<feature type="compositionally biased region" description="Basic and acidic residues" evidence="2">
    <location>
        <begin position="536"/>
        <end position="546"/>
    </location>
</feature>
<dbReference type="CDD" id="cd12951">
    <property type="entry name" value="RRP7_Rrp7A"/>
    <property type="match status" value="1"/>
</dbReference>
<feature type="domain" description="Ribosomal RNA-processing protein 7 C-terminal" evidence="3">
    <location>
        <begin position="481"/>
        <end position="589"/>
    </location>
</feature>
<dbReference type="GO" id="GO:0032545">
    <property type="term" value="C:CURI complex"/>
    <property type="evidence" value="ECO:0007669"/>
    <property type="project" value="TreeGrafter"/>
</dbReference>
<feature type="compositionally biased region" description="Polar residues" evidence="2">
    <location>
        <begin position="1"/>
        <end position="11"/>
    </location>
</feature>
<reference evidence="4 5" key="1">
    <citation type="journal article" date="2011" name="Genome Res.">
        <title>Phylogeny-wide analysis of social amoeba genomes highlights ancient origins for complex intercellular communication.</title>
        <authorList>
            <person name="Heidel A.J."/>
            <person name="Lawal H.M."/>
            <person name="Felder M."/>
            <person name="Schilde C."/>
            <person name="Helps N.R."/>
            <person name="Tunggal B."/>
            <person name="Rivero F."/>
            <person name="John U."/>
            <person name="Schleicher M."/>
            <person name="Eichinger L."/>
            <person name="Platzer M."/>
            <person name="Noegel A.A."/>
            <person name="Schaap P."/>
            <person name="Gloeckner G."/>
        </authorList>
    </citation>
    <scope>NUCLEOTIDE SEQUENCE [LARGE SCALE GENOMIC DNA]</scope>
    <source>
        <strain evidence="5">ATCC 26659 / Pp 5 / PN500</strain>
    </source>
</reference>
<dbReference type="RefSeq" id="XP_020433851.1">
    <property type="nucleotide sequence ID" value="XM_020576602.1"/>
</dbReference>
<comment type="similarity">
    <text evidence="1">Belongs to the RRP7 family.</text>
</comment>
<dbReference type="GeneID" id="31361212"/>
<evidence type="ECO:0000259" key="3">
    <source>
        <dbReference type="Pfam" id="PF12923"/>
    </source>
</evidence>
<dbReference type="OMA" id="VAHIVMN"/>
<feature type="compositionally biased region" description="Low complexity" evidence="2">
    <location>
        <begin position="291"/>
        <end position="300"/>
    </location>
</feature>
<gene>
    <name evidence="4" type="ORF">PPL_05728</name>
</gene>
<dbReference type="GO" id="GO:0006364">
    <property type="term" value="P:rRNA processing"/>
    <property type="evidence" value="ECO:0007669"/>
    <property type="project" value="TreeGrafter"/>
</dbReference>
<dbReference type="PANTHER" id="PTHR13191:SF0">
    <property type="entry name" value="RIBOSOMAL RNA-PROCESSING PROTEIN 7 HOMOLOG A-RELATED"/>
    <property type="match status" value="1"/>
</dbReference>
<keyword evidence="5" id="KW-1185">Reference proteome</keyword>
<dbReference type="Proteomes" id="UP000001396">
    <property type="component" value="Unassembled WGS sequence"/>
</dbReference>
<protein>
    <recommendedName>
        <fullName evidence="3">Ribosomal RNA-processing protein 7 C-terminal domain-containing protein</fullName>
    </recommendedName>
</protein>
<feature type="compositionally biased region" description="Low complexity" evidence="2">
    <location>
        <begin position="256"/>
        <end position="270"/>
    </location>
</feature>
<dbReference type="AlphaFoldDB" id="D3BAZ7"/>
<dbReference type="GO" id="GO:0000028">
    <property type="term" value="P:ribosomal small subunit assembly"/>
    <property type="evidence" value="ECO:0007669"/>
    <property type="project" value="TreeGrafter"/>
</dbReference>
<proteinExistence type="inferred from homology"/>
<dbReference type="EMBL" id="ADBJ01000025">
    <property type="protein sequence ID" value="EFA81734.1"/>
    <property type="molecule type" value="Genomic_DNA"/>
</dbReference>
<dbReference type="Pfam" id="PF12923">
    <property type="entry name" value="RRP7"/>
    <property type="match status" value="1"/>
</dbReference>
<dbReference type="GO" id="GO:0034456">
    <property type="term" value="C:UTP-C complex"/>
    <property type="evidence" value="ECO:0007669"/>
    <property type="project" value="TreeGrafter"/>
</dbReference>
<dbReference type="InterPro" id="IPR024326">
    <property type="entry name" value="RRP7_C"/>
</dbReference>
<dbReference type="FunCoup" id="D3BAZ7">
    <property type="interactions" value="78"/>
</dbReference>
<dbReference type="Gene3D" id="6.10.250.1770">
    <property type="match status" value="1"/>
</dbReference>
<comment type="caution">
    <text evidence="4">The sequence shown here is derived from an EMBL/GenBank/DDBJ whole genome shotgun (WGS) entry which is preliminary data.</text>
</comment>
<evidence type="ECO:0000313" key="5">
    <source>
        <dbReference type="Proteomes" id="UP000001396"/>
    </source>
</evidence>
<organism evidence="4 5">
    <name type="scientific">Heterostelium pallidum (strain ATCC 26659 / Pp 5 / PN500)</name>
    <name type="common">Cellular slime mold</name>
    <name type="synonym">Polysphondylium pallidum</name>
    <dbReference type="NCBI Taxonomy" id="670386"/>
    <lineage>
        <taxon>Eukaryota</taxon>
        <taxon>Amoebozoa</taxon>
        <taxon>Evosea</taxon>
        <taxon>Eumycetozoa</taxon>
        <taxon>Dictyostelia</taxon>
        <taxon>Acytosteliales</taxon>
        <taxon>Acytosteliaceae</taxon>
        <taxon>Heterostelium</taxon>
    </lineage>
</organism>
<feature type="region of interest" description="Disordered" evidence="2">
    <location>
        <begin position="187"/>
        <end position="305"/>
    </location>
</feature>
<dbReference type="STRING" id="670386.D3BAZ7"/>
<feature type="compositionally biased region" description="Low complexity" evidence="2">
    <location>
        <begin position="188"/>
        <end position="213"/>
    </location>
</feature>
<evidence type="ECO:0000256" key="1">
    <source>
        <dbReference type="ARBA" id="ARBA00006110"/>
    </source>
</evidence>
<feature type="compositionally biased region" description="Low complexity" evidence="2">
    <location>
        <begin position="29"/>
        <end position="47"/>
    </location>
</feature>
<feature type="compositionally biased region" description="Low complexity" evidence="2">
    <location>
        <begin position="221"/>
        <end position="241"/>
    </location>
</feature>
<name>D3BAZ7_HETP5</name>